<dbReference type="Pfam" id="PF13193">
    <property type="entry name" value="AMP-binding_C"/>
    <property type="match status" value="1"/>
</dbReference>
<comment type="catalytic activity">
    <reaction evidence="12">
        <text>dITP + H2O = dIMP + diphosphate + H(+)</text>
        <dbReference type="Rhea" id="RHEA:28342"/>
        <dbReference type="ChEBI" id="CHEBI:15377"/>
        <dbReference type="ChEBI" id="CHEBI:15378"/>
        <dbReference type="ChEBI" id="CHEBI:33019"/>
        <dbReference type="ChEBI" id="CHEBI:61194"/>
        <dbReference type="ChEBI" id="CHEBI:61382"/>
        <dbReference type="EC" id="3.6.1.66"/>
    </reaction>
    <physiologicalReaction direction="left-to-right" evidence="12">
        <dbReference type="Rhea" id="RHEA:28343"/>
    </physiologicalReaction>
</comment>
<dbReference type="Pfam" id="PF00501">
    <property type="entry name" value="AMP-binding"/>
    <property type="match status" value="1"/>
</dbReference>
<evidence type="ECO:0000256" key="12">
    <source>
        <dbReference type="ARBA" id="ARBA00093255"/>
    </source>
</evidence>
<evidence type="ECO:0000256" key="10">
    <source>
        <dbReference type="ARBA" id="ARBA00054940"/>
    </source>
</evidence>
<dbReference type="GO" id="GO:0036220">
    <property type="term" value="F:ITP diphosphatase activity"/>
    <property type="evidence" value="ECO:0007669"/>
    <property type="project" value="UniProtKB-UniRule"/>
</dbReference>
<comment type="caution">
    <text evidence="19">The sequence shown here is derived from an EMBL/GenBank/DDBJ whole genome shotgun (WGS) entry which is preliminary data.</text>
</comment>
<evidence type="ECO:0000259" key="16">
    <source>
        <dbReference type="Pfam" id="PF00501"/>
    </source>
</evidence>
<comment type="subunit">
    <text evidence="14">Homodimer.</text>
</comment>
<dbReference type="InterPro" id="IPR032387">
    <property type="entry name" value="ACAS_N"/>
</dbReference>
<feature type="domain" description="AMP-binding enzyme C-terminal" evidence="17">
    <location>
        <begin position="539"/>
        <end position="617"/>
    </location>
</feature>
<feature type="domain" description="Acetyl-coenzyme A synthetase N-terminal" evidence="18">
    <location>
        <begin position="33"/>
        <end position="89"/>
    </location>
</feature>
<protein>
    <recommendedName>
        <fullName evidence="14">Inosine triphosphate pyrophosphatase</fullName>
        <shortName evidence="14">ITPase</shortName>
        <shortName evidence="14">Inosine triphosphatase</shortName>
        <ecNumber evidence="14">3.6.1.66</ecNumber>
    </recommendedName>
    <alternativeName>
        <fullName evidence="14">Non-canonical purine NTP pyrophosphatase</fullName>
    </alternativeName>
    <alternativeName>
        <fullName evidence="14">Non-standard purine NTP pyrophosphatase</fullName>
    </alternativeName>
    <alternativeName>
        <fullName evidence="14">Nucleoside-triphosphate diphosphatase</fullName>
    </alternativeName>
    <alternativeName>
        <fullName evidence="14">Nucleoside-triphosphate pyrophosphatase</fullName>
        <shortName evidence="14">NTPase</shortName>
    </alternativeName>
    <alternativeName>
        <fullName evidence="14">XTP/dITP diphosphatase</fullName>
    </alternativeName>
</protein>
<keyword evidence="20" id="KW-1185">Reference proteome</keyword>
<evidence type="ECO:0000256" key="13">
    <source>
        <dbReference type="ARBA" id="ARBA00093271"/>
    </source>
</evidence>
<dbReference type="Gene3D" id="3.30.300.30">
    <property type="match status" value="1"/>
</dbReference>
<evidence type="ECO:0000259" key="18">
    <source>
        <dbReference type="Pfam" id="PF16177"/>
    </source>
</evidence>
<comment type="function">
    <text evidence="10">Pyrophosphatase that hydrolyzes the non-canonical purine nucleotides inosine triphosphate (ITP), deoxyinosine triphosphate (dITP) as well as 2'-deoxy-N-6-hydroxylaminopurine triphosphate (dHAPTP) and xanthosine 5'-triphosphate (XTP) to their respective monophosphate derivatives. The enzyme does not distinguish between the deoxy- and ribose forms. Probably excludes non-canonical purines from RNA and DNA precursor pools, thus preventing their incorporation into RNA and DNA and avoiding chromosomal lesions.</text>
</comment>
<dbReference type="CDD" id="cd00515">
    <property type="entry name" value="HAM1"/>
    <property type="match status" value="1"/>
</dbReference>
<name>A0A9P7BQY0_RHIOR</name>
<dbReference type="InterPro" id="IPR042099">
    <property type="entry name" value="ANL_N_sf"/>
</dbReference>
<dbReference type="GO" id="GO:0035870">
    <property type="term" value="F:dITP diphosphatase activity"/>
    <property type="evidence" value="ECO:0007669"/>
    <property type="project" value="UniProtKB-UniRule"/>
</dbReference>
<keyword evidence="3" id="KW-0436">Ligase</keyword>
<evidence type="ECO:0000256" key="8">
    <source>
        <dbReference type="ARBA" id="ARBA00022842"/>
    </source>
</evidence>
<evidence type="ECO:0000259" key="17">
    <source>
        <dbReference type="Pfam" id="PF13193"/>
    </source>
</evidence>
<dbReference type="GO" id="GO:0003987">
    <property type="term" value="F:acetate-CoA ligase activity"/>
    <property type="evidence" value="ECO:0007669"/>
    <property type="project" value="InterPro"/>
</dbReference>
<comment type="catalytic activity">
    <reaction evidence="11">
        <text>ITP + H2O = IMP + diphosphate + H(+)</text>
        <dbReference type="Rhea" id="RHEA:29399"/>
        <dbReference type="ChEBI" id="CHEBI:15377"/>
        <dbReference type="ChEBI" id="CHEBI:15378"/>
        <dbReference type="ChEBI" id="CHEBI:33019"/>
        <dbReference type="ChEBI" id="CHEBI:58053"/>
        <dbReference type="ChEBI" id="CHEBI:61402"/>
        <dbReference type="EC" id="3.6.1.66"/>
    </reaction>
    <physiologicalReaction direction="left-to-right" evidence="11">
        <dbReference type="Rhea" id="RHEA:29400"/>
    </physiologicalReaction>
</comment>
<keyword evidence="9 14" id="KW-0546">Nucleotide metabolism</keyword>
<dbReference type="SUPFAM" id="SSF56801">
    <property type="entry name" value="Acetyl-CoA synthetase-like"/>
    <property type="match status" value="1"/>
</dbReference>
<dbReference type="EC" id="3.6.1.66" evidence="14"/>
<keyword evidence="14" id="KW-0464">Manganese</keyword>
<keyword evidence="8 14" id="KW-0460">Magnesium</keyword>
<dbReference type="InterPro" id="IPR002637">
    <property type="entry name" value="RdgB/HAM1"/>
</dbReference>
<accession>A0A9P7BQY0</accession>
<keyword evidence="6 14" id="KW-0378">Hydrolase</keyword>
<comment type="similarity">
    <text evidence="1">Belongs to the ATP-dependent AMP-binding enzyme family.</text>
</comment>
<comment type="catalytic activity">
    <reaction evidence="14">
        <text>XTP + H2O = XMP + diphosphate + H(+)</text>
        <dbReference type="Rhea" id="RHEA:28610"/>
        <dbReference type="ChEBI" id="CHEBI:15377"/>
        <dbReference type="ChEBI" id="CHEBI:15378"/>
        <dbReference type="ChEBI" id="CHEBI:33019"/>
        <dbReference type="ChEBI" id="CHEBI:57464"/>
        <dbReference type="ChEBI" id="CHEBI:61314"/>
        <dbReference type="EC" id="3.6.1.66"/>
    </reaction>
</comment>
<dbReference type="GO" id="GO:0005524">
    <property type="term" value="F:ATP binding"/>
    <property type="evidence" value="ECO:0007669"/>
    <property type="project" value="UniProtKB-KW"/>
</dbReference>
<dbReference type="PROSITE" id="PS00455">
    <property type="entry name" value="AMP_BINDING"/>
    <property type="match status" value="1"/>
</dbReference>
<evidence type="ECO:0000256" key="6">
    <source>
        <dbReference type="ARBA" id="ARBA00022801"/>
    </source>
</evidence>
<comment type="similarity">
    <text evidence="14 15">Belongs to the HAM1 NTPase family.</text>
</comment>
<dbReference type="PANTHER" id="PTHR24095">
    <property type="entry name" value="ACETYL-COENZYME A SYNTHETASE"/>
    <property type="match status" value="1"/>
</dbReference>
<dbReference type="GO" id="GO:0036222">
    <property type="term" value="F:XTP diphosphatase activity"/>
    <property type="evidence" value="ECO:0007669"/>
    <property type="project" value="UniProtKB-UniRule"/>
</dbReference>
<sequence>MTNAIENTIYPVPQRLLTDKKLPKPFISSFEEYKQKWQESVNDPNKFFGNLAKELLHWTKPFETVLSGSLSNGDVAWFLEGELNASFNCVDRHALKTPNKIAIIHEGDEPGNAHKISYRELLQEVCRVANVLKSLNVQKGDTVVIYMPVVPEAIYAMIACARLGVIHSVIFAGFSSESLCDRINDCGARIILTADEGRRGGKNIAIKHIVDEALKNTPTIEHVLILRRTGLNISLTPGRDLWWHEELAKARPYCPPVAVNAEHPLFLLHTSGSTGTAKGVVHATAGYLLGAAATVKYIFDYHEDDVYACIADIGWIIGHTYIVYGPLSLGATTVLFESTPTYPTPSRFWQMVENHKITQFYTAPTAIRALRRLGDQWIDKCDLSSLRVIGSVGEPINPETWEWYYQKIGQGQCAVVDTYWQTETGSIIITPLPGATVTKPGSATFPFFGIKPVLLDLTTGAELKGNDVTGVLVISQPWPSMARSIYRNHDRYLNTYLNPYKGYYFTGDGATRDKDGYIWICGRVDDIINVSGHRLSIVEIESALTLHPSVVEAAVVGGHDDLTGQCIHAFVILKSNLDDSKGLEKELALQVRKVIGPFATPKRIYVINDLPRTRSGKIMRRILQKIINKEQDSLGDISALADHSVLNDLVKHIMSAQQLPKLVFVTGNKNKLAEVQAILKGVIDVESHNLDLPELQGETQEIAKQKCKIAAETLNGPCITEDTSLCFNAMNGLPGPYIKWFLSSLGHDGLNKMLAGFDDKSAFALCTFGYCEGPGHEPVIFEGKTPGKIVPSRGPTTFGWDSVFQPDGYEQTYAELDKSIKNSISHRSRALDELKKYFQQKEQ</sequence>
<proteinExistence type="inferred from homology"/>
<dbReference type="InterPro" id="IPR011904">
    <property type="entry name" value="Ac_CoA_lig"/>
</dbReference>
<evidence type="ECO:0000256" key="11">
    <source>
        <dbReference type="ARBA" id="ARBA00093218"/>
    </source>
</evidence>
<dbReference type="GO" id="GO:0046872">
    <property type="term" value="F:metal ion binding"/>
    <property type="evidence" value="ECO:0007669"/>
    <property type="project" value="UniProtKB-KW"/>
</dbReference>
<keyword evidence="14" id="KW-0539">Nucleus</keyword>
<keyword evidence="7" id="KW-0067">ATP-binding</keyword>
<dbReference type="Pfam" id="PF16177">
    <property type="entry name" value="ACAS_N"/>
    <property type="match status" value="1"/>
</dbReference>
<evidence type="ECO:0000256" key="5">
    <source>
        <dbReference type="ARBA" id="ARBA00022741"/>
    </source>
</evidence>
<feature type="binding site" evidence="14">
    <location>
        <begin position="722"/>
        <end position="723"/>
    </location>
    <ligand>
        <name>ITP</name>
        <dbReference type="ChEBI" id="CHEBI:61402"/>
    </ligand>
</feature>
<dbReference type="FunFam" id="3.40.50.12780:FF:000001">
    <property type="entry name" value="Acetyl-coenzyme A synthetase"/>
    <property type="match status" value="1"/>
</dbReference>
<dbReference type="GO" id="GO:0019427">
    <property type="term" value="P:acetyl-CoA biosynthetic process from acetate"/>
    <property type="evidence" value="ECO:0007669"/>
    <property type="project" value="InterPro"/>
</dbReference>
<dbReference type="Gene3D" id="3.90.950.10">
    <property type="match status" value="1"/>
</dbReference>
<keyword evidence="2 14" id="KW-0963">Cytoplasm</keyword>
<evidence type="ECO:0000313" key="19">
    <source>
        <dbReference type="EMBL" id="KAG1307078.1"/>
    </source>
</evidence>
<feature type="domain" description="AMP-dependent synthetase/ligase" evidence="16">
    <location>
        <begin position="91"/>
        <end position="481"/>
    </location>
</feature>
<organism evidence="19 20">
    <name type="scientific">Rhizopus oryzae</name>
    <name type="common">Mucormycosis agent</name>
    <name type="synonym">Rhizopus arrhizus var. delemar</name>
    <dbReference type="NCBI Taxonomy" id="64495"/>
    <lineage>
        <taxon>Eukaryota</taxon>
        <taxon>Fungi</taxon>
        <taxon>Fungi incertae sedis</taxon>
        <taxon>Mucoromycota</taxon>
        <taxon>Mucoromycotina</taxon>
        <taxon>Mucoromycetes</taxon>
        <taxon>Mucorales</taxon>
        <taxon>Mucorineae</taxon>
        <taxon>Rhizopodaceae</taxon>
        <taxon>Rhizopus</taxon>
    </lineage>
</organism>
<dbReference type="InterPro" id="IPR025110">
    <property type="entry name" value="AMP-bd_C"/>
</dbReference>
<dbReference type="GO" id="GO:0009204">
    <property type="term" value="P:deoxyribonucleoside triphosphate catabolic process"/>
    <property type="evidence" value="ECO:0007669"/>
    <property type="project" value="UniProtKB-UniRule"/>
</dbReference>
<dbReference type="Proteomes" id="UP000716291">
    <property type="component" value="Unassembled WGS sequence"/>
</dbReference>
<dbReference type="NCBIfam" id="TIGR02188">
    <property type="entry name" value="Ac_CoA_lig_AcsA"/>
    <property type="match status" value="1"/>
</dbReference>
<keyword evidence="4 14" id="KW-0479">Metal-binding</keyword>
<dbReference type="GO" id="GO:0016208">
    <property type="term" value="F:AMP binding"/>
    <property type="evidence" value="ECO:0007669"/>
    <property type="project" value="InterPro"/>
</dbReference>
<dbReference type="InterPro" id="IPR000873">
    <property type="entry name" value="AMP-dep_synth/lig_dom"/>
</dbReference>
<dbReference type="FunFam" id="3.90.950.10:FF:000003">
    <property type="entry name" value="Inosine triphosphate pyrophosphatase"/>
    <property type="match status" value="1"/>
</dbReference>
<dbReference type="NCBIfam" id="TIGR00042">
    <property type="entry name" value="RdgB/HAM1 family non-canonical purine NTP pyrophosphatase"/>
    <property type="match status" value="1"/>
</dbReference>
<dbReference type="GO" id="GO:0005634">
    <property type="term" value="C:nucleus"/>
    <property type="evidence" value="ECO:0007669"/>
    <property type="project" value="UniProtKB-SubCell"/>
</dbReference>
<evidence type="ECO:0000256" key="14">
    <source>
        <dbReference type="HAMAP-Rule" id="MF_03148"/>
    </source>
</evidence>
<feature type="binding site" evidence="14">
    <location>
        <position position="722"/>
    </location>
    <ligand>
        <name>Mg(2+)</name>
        <dbReference type="ChEBI" id="CHEBI:18420"/>
    </ligand>
</feature>
<dbReference type="InterPro" id="IPR027502">
    <property type="entry name" value="ITPase"/>
</dbReference>
<dbReference type="Gene3D" id="3.40.50.12780">
    <property type="entry name" value="N-terminal domain of ligase-like"/>
    <property type="match status" value="1"/>
</dbReference>
<comment type="function">
    <text evidence="14">Pyrophosphatase that hydrolyzes non-canonical purine nucleotides such as inosine triphosphate (ITP), deoxyinosine triphosphate (dITP) or xanthosine 5'-triphosphate (XTP) to their respective monophosphate derivatives. The enzyme does not distinguish between the deoxy- and ribose forms. Probably excludes non-canonical purines from RNA and DNA precursor pools, thus preventing their incorporation into RNA and DNA and avoiding chromosomal lesions.</text>
</comment>
<gene>
    <name evidence="19" type="ORF">G6F64_007097</name>
</gene>
<feature type="binding site" evidence="14">
    <location>
        <begin position="666"/>
        <end position="671"/>
    </location>
    <ligand>
        <name>ITP</name>
        <dbReference type="ChEBI" id="CHEBI:61402"/>
    </ligand>
</feature>
<dbReference type="Pfam" id="PF01725">
    <property type="entry name" value="Ham1p_like"/>
    <property type="match status" value="1"/>
</dbReference>
<dbReference type="InterPro" id="IPR020845">
    <property type="entry name" value="AMP-binding_CS"/>
</dbReference>
<keyword evidence="5 14" id="KW-0547">Nucleotide-binding</keyword>
<dbReference type="AlphaFoldDB" id="A0A9P7BQY0"/>
<evidence type="ECO:0000313" key="20">
    <source>
        <dbReference type="Proteomes" id="UP000716291"/>
    </source>
</evidence>
<dbReference type="GO" id="GO:0009117">
    <property type="term" value="P:nucleotide metabolic process"/>
    <property type="evidence" value="ECO:0007669"/>
    <property type="project" value="UniProtKB-KW"/>
</dbReference>
<feature type="binding site" evidence="14">
    <location>
        <position position="706"/>
    </location>
    <ligand>
        <name>ITP</name>
        <dbReference type="ChEBI" id="CHEBI:61402"/>
    </ligand>
</feature>
<evidence type="ECO:0000256" key="2">
    <source>
        <dbReference type="ARBA" id="ARBA00022490"/>
    </source>
</evidence>
<comment type="catalytic activity">
    <reaction evidence="13">
        <text>N(6)-hydroxy-dATP + H2O = N(6)-hydroxy-dAMP + diphosphate + H(+)</text>
        <dbReference type="Rhea" id="RHEA:83971"/>
        <dbReference type="ChEBI" id="CHEBI:15377"/>
        <dbReference type="ChEBI" id="CHEBI:15378"/>
        <dbReference type="ChEBI" id="CHEBI:33019"/>
        <dbReference type="ChEBI" id="CHEBI:233529"/>
        <dbReference type="ChEBI" id="CHEBI:233530"/>
    </reaction>
    <physiologicalReaction direction="left-to-right" evidence="13">
        <dbReference type="Rhea" id="RHEA:83972"/>
    </physiologicalReaction>
</comment>
<dbReference type="EMBL" id="JAANQT010001011">
    <property type="protein sequence ID" value="KAG1307078.1"/>
    <property type="molecule type" value="Genomic_DNA"/>
</dbReference>
<dbReference type="NCBIfam" id="NF001208">
    <property type="entry name" value="PRK00174.1"/>
    <property type="match status" value="1"/>
</dbReference>
<dbReference type="InterPro" id="IPR029001">
    <property type="entry name" value="ITPase-like_fam"/>
</dbReference>
<feature type="binding site" evidence="14">
    <location>
        <position position="694"/>
    </location>
    <ligand>
        <name>Mg(2+)</name>
        <dbReference type="ChEBI" id="CHEBI:18420"/>
    </ligand>
</feature>
<reference evidence="19" key="1">
    <citation type="journal article" date="2020" name="Microb. Genom.">
        <title>Genetic diversity of clinical and environmental Mucorales isolates obtained from an investigation of mucormycosis cases among solid organ transplant recipients.</title>
        <authorList>
            <person name="Nguyen M.H."/>
            <person name="Kaul D."/>
            <person name="Muto C."/>
            <person name="Cheng S.J."/>
            <person name="Richter R.A."/>
            <person name="Bruno V.M."/>
            <person name="Liu G."/>
            <person name="Beyhan S."/>
            <person name="Sundermann A.J."/>
            <person name="Mounaud S."/>
            <person name="Pasculle A.W."/>
            <person name="Nierman W.C."/>
            <person name="Driscoll E."/>
            <person name="Cumbie R."/>
            <person name="Clancy C.J."/>
            <person name="Dupont C.L."/>
        </authorList>
    </citation>
    <scope>NUCLEOTIDE SEQUENCE</scope>
    <source>
        <strain evidence="19">GL11</strain>
    </source>
</reference>
<evidence type="ECO:0000256" key="1">
    <source>
        <dbReference type="ARBA" id="ARBA00006432"/>
    </source>
</evidence>
<dbReference type="CDD" id="cd05966">
    <property type="entry name" value="ACS"/>
    <property type="match status" value="1"/>
</dbReference>
<comment type="subcellular location">
    <subcellularLocation>
        <location evidence="14">Cytoplasm</location>
    </subcellularLocation>
    <subcellularLocation>
        <location evidence="14">Nucleus</location>
    </subcellularLocation>
</comment>
<dbReference type="PANTHER" id="PTHR24095:SF14">
    <property type="entry name" value="ACETYL-COENZYME A SYNTHETASE 1"/>
    <property type="match status" value="1"/>
</dbReference>
<feature type="binding site" evidence="14">
    <location>
        <begin position="798"/>
        <end position="801"/>
    </location>
    <ligand>
        <name>ITP</name>
        <dbReference type="ChEBI" id="CHEBI:61402"/>
    </ligand>
</feature>
<feature type="binding site" evidence="14">
    <location>
        <begin position="826"/>
        <end position="827"/>
    </location>
    <ligand>
        <name>ITP</name>
        <dbReference type="ChEBI" id="CHEBI:61402"/>
    </ligand>
</feature>
<dbReference type="HAMAP" id="MF_03148">
    <property type="entry name" value="HAM1_NTPase"/>
    <property type="match status" value="1"/>
</dbReference>
<evidence type="ECO:0000256" key="4">
    <source>
        <dbReference type="ARBA" id="ARBA00022723"/>
    </source>
</evidence>
<comment type="cofactor">
    <cofactor evidence="14">
        <name>Mg(2+)</name>
        <dbReference type="ChEBI" id="CHEBI:18420"/>
    </cofactor>
    <cofactor evidence="14">
        <name>Mn(2+)</name>
        <dbReference type="ChEBI" id="CHEBI:29035"/>
    </cofactor>
    <text evidence="14">Binds 1 divalent metal cation per subunit; can use either Mg(2+) or Mn(2+).</text>
</comment>
<evidence type="ECO:0000256" key="3">
    <source>
        <dbReference type="ARBA" id="ARBA00022598"/>
    </source>
</evidence>
<dbReference type="GO" id="GO:0005829">
    <property type="term" value="C:cytosol"/>
    <property type="evidence" value="ECO:0007669"/>
    <property type="project" value="TreeGrafter"/>
</dbReference>
<evidence type="ECO:0000256" key="9">
    <source>
        <dbReference type="ARBA" id="ARBA00023080"/>
    </source>
</evidence>
<evidence type="ECO:0000256" key="7">
    <source>
        <dbReference type="ARBA" id="ARBA00022840"/>
    </source>
</evidence>
<feature type="binding site" evidence="14">
    <location>
        <position position="821"/>
    </location>
    <ligand>
        <name>ITP</name>
        <dbReference type="ChEBI" id="CHEBI:61402"/>
    </ligand>
</feature>
<dbReference type="InterPro" id="IPR045851">
    <property type="entry name" value="AMP-bd_C_sf"/>
</dbReference>
<dbReference type="SUPFAM" id="SSF52972">
    <property type="entry name" value="ITPase-like"/>
    <property type="match status" value="1"/>
</dbReference>
<evidence type="ECO:0000256" key="15">
    <source>
        <dbReference type="RuleBase" id="RU003781"/>
    </source>
</evidence>